<proteinExistence type="predicted"/>
<dbReference type="EMBL" id="JBDODL010001019">
    <property type="protein sequence ID" value="MES1921014.1"/>
    <property type="molecule type" value="Genomic_DNA"/>
</dbReference>
<accession>A0ABV2ANI8</accession>
<dbReference type="Proteomes" id="UP001439008">
    <property type="component" value="Unassembled WGS sequence"/>
</dbReference>
<name>A0ABV2ANI8_9EUKA</name>
<sequence>MSSAEDVLAKTNLILTRTDDAKYKLSYNVLLENFRNLNGNGTFNYNFEPSLEDAKFFEKDSMQETTTVGENKLYILRINIKNTLFVKVFNFGTIQDSTIDLDPTKNGGGRLEKKIEYANEFLSVDDAGSLVLRDRTQKIKFICSRTTVLELEPNTDCLKIDFSVNADDEDGKGFKIKN</sequence>
<organism evidence="1 2">
    <name type="scientific">Bonamia ostreae</name>
    <dbReference type="NCBI Taxonomy" id="126728"/>
    <lineage>
        <taxon>Eukaryota</taxon>
        <taxon>Sar</taxon>
        <taxon>Rhizaria</taxon>
        <taxon>Endomyxa</taxon>
        <taxon>Ascetosporea</taxon>
        <taxon>Haplosporida</taxon>
        <taxon>Bonamia</taxon>
    </lineage>
</organism>
<reference evidence="1 2" key="1">
    <citation type="journal article" date="2024" name="BMC Biol.">
        <title>Comparative genomics of Ascetosporea gives new insight into the evolutionary basis for animal parasitism in Rhizaria.</title>
        <authorList>
            <person name="Hiltunen Thoren M."/>
            <person name="Onut-Brannstrom I."/>
            <person name="Alfjorden A."/>
            <person name="Peckova H."/>
            <person name="Swords F."/>
            <person name="Hooper C."/>
            <person name="Holzer A.S."/>
            <person name="Bass D."/>
            <person name="Burki F."/>
        </authorList>
    </citation>
    <scope>NUCLEOTIDE SEQUENCE [LARGE SCALE GENOMIC DNA]</scope>
    <source>
        <strain evidence="1">20-A016</strain>
    </source>
</reference>
<protein>
    <submittedName>
        <fullName evidence="1">Uncharacterized protein</fullName>
    </submittedName>
</protein>
<gene>
    <name evidence="1" type="ORF">MHBO_002618</name>
</gene>
<evidence type="ECO:0000313" key="1">
    <source>
        <dbReference type="EMBL" id="MES1921014.1"/>
    </source>
</evidence>
<evidence type="ECO:0000313" key="2">
    <source>
        <dbReference type="Proteomes" id="UP001439008"/>
    </source>
</evidence>
<comment type="caution">
    <text evidence="1">The sequence shown here is derived from an EMBL/GenBank/DDBJ whole genome shotgun (WGS) entry which is preliminary data.</text>
</comment>
<keyword evidence="2" id="KW-1185">Reference proteome</keyword>